<protein>
    <submittedName>
        <fullName evidence="2">Uncharacterized protein</fullName>
    </submittedName>
</protein>
<keyword evidence="1" id="KW-0472">Membrane</keyword>
<dbReference type="EMBL" id="FNQY01000037">
    <property type="protein sequence ID" value="SEA63981.1"/>
    <property type="molecule type" value="Genomic_DNA"/>
</dbReference>
<organism evidence="2 3">
    <name type="scientific">Arachidicoccus rhizosphaerae</name>
    <dbReference type="NCBI Taxonomy" id="551991"/>
    <lineage>
        <taxon>Bacteria</taxon>
        <taxon>Pseudomonadati</taxon>
        <taxon>Bacteroidota</taxon>
        <taxon>Chitinophagia</taxon>
        <taxon>Chitinophagales</taxon>
        <taxon>Chitinophagaceae</taxon>
        <taxon>Arachidicoccus</taxon>
    </lineage>
</organism>
<dbReference type="Proteomes" id="UP000199041">
    <property type="component" value="Unassembled WGS sequence"/>
</dbReference>
<evidence type="ECO:0000313" key="3">
    <source>
        <dbReference type="Proteomes" id="UP000199041"/>
    </source>
</evidence>
<feature type="transmembrane region" description="Helical" evidence="1">
    <location>
        <begin position="10"/>
        <end position="27"/>
    </location>
</feature>
<accession>A0A1H4CUE2</accession>
<sequence length="60" mass="7350">MEETTSRGKYWVWFVIWLVIIIGLMIWARQWFWLALPGVLTYFVKAMGLMDENKKEDQFY</sequence>
<dbReference type="STRING" id="551991.SAMN05192529_1374"/>
<dbReference type="OrthoDB" id="678807at2"/>
<keyword evidence="3" id="KW-1185">Reference proteome</keyword>
<keyword evidence="1" id="KW-0812">Transmembrane</keyword>
<dbReference type="AlphaFoldDB" id="A0A1H4CUE2"/>
<evidence type="ECO:0000313" key="2">
    <source>
        <dbReference type="EMBL" id="SEA63981.1"/>
    </source>
</evidence>
<gene>
    <name evidence="2" type="ORF">SAMN05192529_1374</name>
</gene>
<proteinExistence type="predicted"/>
<evidence type="ECO:0000256" key="1">
    <source>
        <dbReference type="SAM" id="Phobius"/>
    </source>
</evidence>
<name>A0A1H4CUE2_9BACT</name>
<keyword evidence="1" id="KW-1133">Transmembrane helix</keyword>
<dbReference type="RefSeq" id="WP_091401326.1">
    <property type="nucleotide sequence ID" value="NZ_FNQY01000037.1"/>
</dbReference>
<reference evidence="2 3" key="1">
    <citation type="submission" date="2016-10" db="EMBL/GenBank/DDBJ databases">
        <authorList>
            <person name="de Groot N.N."/>
        </authorList>
    </citation>
    <scope>NUCLEOTIDE SEQUENCE [LARGE SCALE GENOMIC DNA]</scope>
    <source>
        <strain evidence="2 3">Vu-144</strain>
    </source>
</reference>